<feature type="region of interest" description="Disordered" evidence="1">
    <location>
        <begin position="44"/>
        <end position="92"/>
    </location>
</feature>
<comment type="caution">
    <text evidence="2">The sequence shown here is derived from an EMBL/GenBank/DDBJ whole genome shotgun (WGS) entry which is preliminary data.</text>
</comment>
<name>K1S5T1_9ZZZZ</name>
<dbReference type="EMBL" id="AJWZ01008900">
    <property type="protein sequence ID" value="EKC52828.1"/>
    <property type="molecule type" value="Genomic_DNA"/>
</dbReference>
<evidence type="ECO:0000256" key="1">
    <source>
        <dbReference type="SAM" id="MobiDB-lite"/>
    </source>
</evidence>
<feature type="compositionally biased region" description="Low complexity" evidence="1">
    <location>
        <begin position="51"/>
        <end position="72"/>
    </location>
</feature>
<accession>K1S5T1</accession>
<organism evidence="2">
    <name type="scientific">human gut metagenome</name>
    <dbReference type="NCBI Taxonomy" id="408170"/>
    <lineage>
        <taxon>unclassified sequences</taxon>
        <taxon>metagenomes</taxon>
        <taxon>organismal metagenomes</taxon>
    </lineage>
</organism>
<dbReference type="AlphaFoldDB" id="K1S5T1"/>
<feature type="non-terminal residue" evidence="2">
    <location>
        <position position="1"/>
    </location>
</feature>
<protein>
    <submittedName>
        <fullName evidence="2">Uncharacterized protein</fullName>
    </submittedName>
</protein>
<evidence type="ECO:0000313" key="2">
    <source>
        <dbReference type="EMBL" id="EKC52828.1"/>
    </source>
</evidence>
<sequence>KSMVRYNDVAAFTTYGTDRASAYRLLEDALNLRDIRIYDTIEEQTDGSAVSSTPRKPLLPRRSSSLSGMRSRTGFGKTRSGAKRWYGNTTRK</sequence>
<gene>
    <name evidence="2" type="ORF">OBE_12895</name>
</gene>
<proteinExistence type="predicted"/>
<reference evidence="2" key="1">
    <citation type="journal article" date="2013" name="Environ. Microbiol.">
        <title>Microbiota from the distal guts of lean and obese adolescents exhibit partial functional redundancy besides clear differences in community structure.</title>
        <authorList>
            <person name="Ferrer M."/>
            <person name="Ruiz A."/>
            <person name="Lanza F."/>
            <person name="Haange S.B."/>
            <person name="Oberbach A."/>
            <person name="Till H."/>
            <person name="Bargiela R."/>
            <person name="Campoy C."/>
            <person name="Segura M.T."/>
            <person name="Richter M."/>
            <person name="von Bergen M."/>
            <person name="Seifert J."/>
            <person name="Suarez A."/>
        </authorList>
    </citation>
    <scope>NUCLEOTIDE SEQUENCE</scope>
</reference>